<dbReference type="AlphaFoldDB" id="A0A9Q3CB39"/>
<dbReference type="InterPro" id="IPR009057">
    <property type="entry name" value="Homeodomain-like_sf"/>
</dbReference>
<proteinExistence type="predicted"/>
<name>A0A9Q3CB39_9BASI</name>
<evidence type="ECO:0000313" key="2">
    <source>
        <dbReference type="EMBL" id="MBW0480412.1"/>
    </source>
</evidence>
<dbReference type="PANTHER" id="PTHR23022">
    <property type="entry name" value="TRANSPOSABLE ELEMENT-RELATED"/>
    <property type="match status" value="1"/>
</dbReference>
<keyword evidence="3" id="KW-1185">Reference proteome</keyword>
<dbReference type="SUPFAM" id="SSF46689">
    <property type="entry name" value="Homeodomain-like"/>
    <property type="match status" value="1"/>
</dbReference>
<organism evidence="2 3">
    <name type="scientific">Austropuccinia psidii MF-1</name>
    <dbReference type="NCBI Taxonomy" id="1389203"/>
    <lineage>
        <taxon>Eukaryota</taxon>
        <taxon>Fungi</taxon>
        <taxon>Dikarya</taxon>
        <taxon>Basidiomycota</taxon>
        <taxon>Pucciniomycotina</taxon>
        <taxon>Pucciniomycetes</taxon>
        <taxon>Pucciniales</taxon>
        <taxon>Sphaerophragmiaceae</taxon>
        <taxon>Austropuccinia</taxon>
    </lineage>
</organism>
<dbReference type="InterPro" id="IPR038717">
    <property type="entry name" value="Tc1-like_DDE_dom"/>
</dbReference>
<dbReference type="Pfam" id="PF13358">
    <property type="entry name" value="DDE_3"/>
    <property type="match status" value="1"/>
</dbReference>
<accession>A0A9Q3CB39</accession>
<dbReference type="InterPro" id="IPR052338">
    <property type="entry name" value="Transposase_5"/>
</dbReference>
<dbReference type="GO" id="GO:0003676">
    <property type="term" value="F:nucleic acid binding"/>
    <property type="evidence" value="ECO:0007669"/>
    <property type="project" value="InterPro"/>
</dbReference>
<gene>
    <name evidence="2" type="ORF">O181_020127</name>
</gene>
<sequence>MTTTIKGSLEHYDVDRIATPQLVFPNRLLEMPYLDIETRGRLVGMRQAGLSFRVISDLTGIALTTVYDTIDKYQRIGTVRTQKKKGRPTIMTERDRRELSRIITRGRRLTVAQVTDLMTHTVSTRTIQREIHKLAHRHWTINDWARVIWTDESAFELGKKVDRVRVWRTPQEKWQLENLAVNHRSGRQTLMVWGAFCAAMRAPLVFLNGRMTSAEMVQQVYRPGLLPFIAWMEQAPWIRGRQRILLMEDNAPIHTARASTDWQNRHDIQKLDWPAHSPDLNPIKNIWKTMKSQISKLYQPQTVDELRHAINAAWTDFHVNLLNNLLYSMP</sequence>
<dbReference type="InterPro" id="IPR036397">
    <property type="entry name" value="RNaseH_sf"/>
</dbReference>
<dbReference type="EMBL" id="AVOT02005962">
    <property type="protein sequence ID" value="MBW0480412.1"/>
    <property type="molecule type" value="Genomic_DNA"/>
</dbReference>
<evidence type="ECO:0000259" key="1">
    <source>
        <dbReference type="Pfam" id="PF13358"/>
    </source>
</evidence>
<protein>
    <recommendedName>
        <fullName evidence="1">Tc1-like transposase DDE domain-containing protein</fullName>
    </recommendedName>
</protein>
<dbReference type="Gene3D" id="3.30.420.10">
    <property type="entry name" value="Ribonuclease H-like superfamily/Ribonuclease H"/>
    <property type="match status" value="1"/>
</dbReference>
<dbReference type="OrthoDB" id="2737287at2759"/>
<dbReference type="Proteomes" id="UP000765509">
    <property type="component" value="Unassembled WGS sequence"/>
</dbReference>
<reference evidence="2" key="1">
    <citation type="submission" date="2021-03" db="EMBL/GenBank/DDBJ databases">
        <title>Draft genome sequence of rust myrtle Austropuccinia psidii MF-1, a brazilian biotype.</title>
        <authorList>
            <person name="Quecine M.C."/>
            <person name="Pachon D.M.R."/>
            <person name="Bonatelli M.L."/>
            <person name="Correr F.H."/>
            <person name="Franceschini L.M."/>
            <person name="Leite T.F."/>
            <person name="Margarido G.R.A."/>
            <person name="Almeida C.A."/>
            <person name="Ferrarezi J.A."/>
            <person name="Labate C.A."/>
        </authorList>
    </citation>
    <scope>NUCLEOTIDE SEQUENCE</scope>
    <source>
        <strain evidence="2">MF-1</strain>
    </source>
</reference>
<comment type="caution">
    <text evidence="2">The sequence shown here is derived from an EMBL/GenBank/DDBJ whole genome shotgun (WGS) entry which is preliminary data.</text>
</comment>
<dbReference type="PANTHER" id="PTHR23022:SF119">
    <property type="entry name" value="TC1-LIKE TRANSPOSASE DDE DOMAIN-CONTAINING PROTEIN"/>
    <property type="match status" value="1"/>
</dbReference>
<dbReference type="Gene3D" id="1.10.10.10">
    <property type="entry name" value="Winged helix-like DNA-binding domain superfamily/Winged helix DNA-binding domain"/>
    <property type="match status" value="1"/>
</dbReference>
<feature type="domain" description="Tc1-like transposase DDE" evidence="1">
    <location>
        <begin position="146"/>
        <end position="307"/>
    </location>
</feature>
<evidence type="ECO:0000313" key="3">
    <source>
        <dbReference type="Proteomes" id="UP000765509"/>
    </source>
</evidence>
<dbReference type="InterPro" id="IPR036388">
    <property type="entry name" value="WH-like_DNA-bd_sf"/>
</dbReference>